<dbReference type="EMBL" id="JAWDJW010000089">
    <property type="protein sequence ID" value="KAK3081699.1"/>
    <property type="molecule type" value="Genomic_DNA"/>
</dbReference>
<comment type="caution">
    <text evidence="1">The sequence shown here is derived from an EMBL/GenBank/DDBJ whole genome shotgun (WGS) entry which is preliminary data.</text>
</comment>
<keyword evidence="2" id="KW-1185">Reference proteome</keyword>
<protein>
    <submittedName>
        <fullName evidence="1">Uncharacterized protein</fullName>
    </submittedName>
</protein>
<dbReference type="Proteomes" id="UP001186974">
    <property type="component" value="Unassembled WGS sequence"/>
</dbReference>
<sequence length="211" mass="24151">MAIFRGASSDDATKHRRDPSDMRIKDLVLSAYCRKLLSTMSGQQRSSIYDIAWVTEMDWNPLNGRYEGRLPRGQRTSLDTLPINQYLHHPGTLGGPPFNQTDEHMVIGERYMVSGEYEGDTITDIKKHHEIRVLRAGQQTPGYWITVEEMDREASEGTEEELNNGVVRRWYGFKRPTPHGSSLGRITQGNTIWAWTALKETCTTYQIPVIH</sequence>
<reference evidence="1" key="1">
    <citation type="submission" date="2024-09" db="EMBL/GenBank/DDBJ databases">
        <title>Black Yeasts Isolated from many extreme environments.</title>
        <authorList>
            <person name="Coleine C."/>
            <person name="Stajich J.E."/>
            <person name="Selbmann L."/>
        </authorList>
    </citation>
    <scope>NUCLEOTIDE SEQUENCE</scope>
    <source>
        <strain evidence="1">CCFEE 5737</strain>
    </source>
</reference>
<accession>A0ACC3DY51</accession>
<gene>
    <name evidence="1" type="ORF">LTS18_003763</name>
</gene>
<organism evidence="1 2">
    <name type="scientific">Coniosporium uncinatum</name>
    <dbReference type="NCBI Taxonomy" id="93489"/>
    <lineage>
        <taxon>Eukaryota</taxon>
        <taxon>Fungi</taxon>
        <taxon>Dikarya</taxon>
        <taxon>Ascomycota</taxon>
        <taxon>Pezizomycotina</taxon>
        <taxon>Dothideomycetes</taxon>
        <taxon>Dothideomycetes incertae sedis</taxon>
        <taxon>Coniosporium</taxon>
    </lineage>
</organism>
<proteinExistence type="predicted"/>
<evidence type="ECO:0000313" key="1">
    <source>
        <dbReference type="EMBL" id="KAK3081699.1"/>
    </source>
</evidence>
<evidence type="ECO:0000313" key="2">
    <source>
        <dbReference type="Proteomes" id="UP001186974"/>
    </source>
</evidence>
<name>A0ACC3DY51_9PEZI</name>